<dbReference type="EMBL" id="AP008214">
    <property type="protein sequence ID" value="BAF24006.1"/>
    <property type="molecule type" value="Genomic_DNA"/>
</dbReference>
<evidence type="ECO:0000313" key="3">
    <source>
        <dbReference type="EMBL" id="BAF24006.1"/>
    </source>
</evidence>
<organism evidence="2 4">
    <name type="scientific">Oryza sativa subsp. japonica</name>
    <name type="common">Rice</name>
    <dbReference type="NCBI Taxonomy" id="39947"/>
    <lineage>
        <taxon>Eukaryota</taxon>
        <taxon>Viridiplantae</taxon>
        <taxon>Streptophyta</taxon>
        <taxon>Embryophyta</taxon>
        <taxon>Tracheophyta</taxon>
        <taxon>Spermatophyta</taxon>
        <taxon>Magnoliopsida</taxon>
        <taxon>Liliopsida</taxon>
        <taxon>Poales</taxon>
        <taxon>Poaceae</taxon>
        <taxon>BOP clade</taxon>
        <taxon>Oryzoideae</taxon>
        <taxon>Oryzeae</taxon>
        <taxon>Oryzinae</taxon>
        <taxon>Oryza</taxon>
        <taxon>Oryza sativa</taxon>
    </lineage>
</organism>
<gene>
    <name evidence="3" type="ordered locus">Os08g0486000</name>
    <name evidence="2" type="ORF">P0481F05.15</name>
</gene>
<reference evidence="3" key="4">
    <citation type="journal article" date="2007" name="Genome Res.">
        <title>Curated Genome Annotation of Oryza sativa ssp. japonica and Comparative Genome Analysis with Arabidopsis thaliana.</title>
        <authorList>
            <consortium name="The Rice Annotation Project (RAP)"/>
            <person name="Itoh T."/>
            <person name="Tanaka T."/>
            <person name="Barrero R.A."/>
            <person name="Yamasaki C."/>
            <person name="Fujii Y."/>
            <person name="Hilton P.B."/>
            <person name="Antonio B.A."/>
            <person name="Aono H."/>
            <person name="Apweiler R."/>
            <person name="Bruskiewich R."/>
            <person name="Bureau T."/>
            <person name="Burr F."/>
            <person name="Costa de Oliveira A."/>
            <person name="Fuks G."/>
            <person name="Habara T."/>
            <person name="Haberer G."/>
            <person name="Han B."/>
            <person name="Harada E."/>
            <person name="Hiraki A.T."/>
            <person name="Hirochika H."/>
            <person name="Hoen D."/>
            <person name="Hokari H."/>
            <person name="Hosokawa S."/>
            <person name="Hsing Y."/>
            <person name="Ikawa H."/>
            <person name="Ikeo K."/>
            <person name="Imanishi T."/>
            <person name="Ito Y."/>
            <person name="Jaiswal P."/>
            <person name="Kanno M."/>
            <person name="Kawahara Y."/>
            <person name="Kawamura T."/>
            <person name="Kawashima H."/>
            <person name="Khurana J.P."/>
            <person name="Kikuchi S."/>
            <person name="Komatsu S."/>
            <person name="Koyanagi K.O."/>
            <person name="Kubooka H."/>
            <person name="Lieberherr D."/>
            <person name="Lin Y.C."/>
            <person name="Lonsdale D."/>
            <person name="Matsumoto T."/>
            <person name="Matsuya A."/>
            <person name="McCombie W.R."/>
            <person name="Messing J."/>
            <person name="Miyao A."/>
            <person name="Mulder N."/>
            <person name="Nagamura Y."/>
            <person name="Nam J."/>
            <person name="Namiki N."/>
            <person name="Numa H."/>
            <person name="Nurimoto S."/>
            <person name="O'donovan C."/>
            <person name="Ohyanagi H."/>
            <person name="Okido T."/>
            <person name="Oota S."/>
            <person name="Osato N."/>
            <person name="Palmer L.E."/>
            <person name="Quetier F."/>
            <person name="Raghuvanshi S."/>
            <person name="Saichi N."/>
            <person name="Sakai H."/>
            <person name="Sakai Y."/>
            <person name="Sakata K."/>
            <person name="Sakurai T."/>
            <person name="Sato F."/>
            <person name="Sato Y."/>
            <person name="Schoof H."/>
            <person name="Seki M."/>
            <person name="Shibata M."/>
            <person name="Shimizu Y."/>
            <person name="Shinozaki K."/>
            <person name="Shinso Y."/>
            <person name="Singh N.K."/>
            <person name="Smith-White B."/>
            <person name="Takeda J."/>
            <person name="Tanino M."/>
            <person name="Tatusova T."/>
            <person name="Thongjuea S."/>
            <person name="Todokoro F."/>
            <person name="Tsugane M."/>
            <person name="Tyagi A.K."/>
            <person name="Vanavichit A."/>
            <person name="Wang A."/>
            <person name="Wing R.A."/>
            <person name="Yamaguchi K."/>
            <person name="Yamamoto M."/>
            <person name="Yamamoto N."/>
            <person name="Yu Y."/>
            <person name="Zhang H."/>
            <person name="Zhao Q."/>
            <person name="Higo K."/>
            <person name="Burr B."/>
            <person name="Gojobori T."/>
            <person name="Sasaki T."/>
        </authorList>
    </citation>
    <scope>NUCLEOTIDE SEQUENCE</scope>
</reference>
<dbReference type="AlphaFoldDB" id="Q6ZDR9"/>
<evidence type="ECO:0000256" key="1">
    <source>
        <dbReference type="SAM" id="MobiDB-lite"/>
    </source>
</evidence>
<accession>Q6ZDR9</accession>
<evidence type="ECO:0000313" key="4">
    <source>
        <dbReference type="Proteomes" id="UP000000763"/>
    </source>
</evidence>
<protein>
    <submittedName>
        <fullName evidence="3">Os08g0486000 protein</fullName>
    </submittedName>
</protein>
<reference evidence="3 4" key="2">
    <citation type="journal article" date="2005" name="Nature">
        <title>The map-based sequence of the rice genome.</title>
        <authorList>
            <consortium name="International rice genome sequencing project (IRGSP)"/>
            <person name="Matsumoto T."/>
            <person name="Wu J."/>
            <person name="Kanamori H."/>
            <person name="Katayose Y."/>
            <person name="Fujisawa M."/>
            <person name="Namiki N."/>
            <person name="Mizuno H."/>
            <person name="Yamamoto K."/>
            <person name="Antonio B.A."/>
            <person name="Baba T."/>
            <person name="Sakata K."/>
            <person name="Nagamura Y."/>
            <person name="Aoki H."/>
            <person name="Arikawa K."/>
            <person name="Arita K."/>
            <person name="Bito T."/>
            <person name="Chiden Y."/>
            <person name="Fujitsuka N."/>
            <person name="Fukunaka R."/>
            <person name="Hamada M."/>
            <person name="Harada C."/>
            <person name="Hayashi A."/>
            <person name="Hijishita S."/>
            <person name="Honda M."/>
            <person name="Hosokawa S."/>
            <person name="Ichikawa Y."/>
            <person name="Idonuma A."/>
            <person name="Iijima M."/>
            <person name="Ikeda M."/>
            <person name="Ikeno M."/>
            <person name="Ito K."/>
            <person name="Ito S."/>
            <person name="Ito T."/>
            <person name="Ito Y."/>
            <person name="Ito Y."/>
            <person name="Iwabuchi A."/>
            <person name="Kamiya K."/>
            <person name="Karasawa W."/>
            <person name="Kurita K."/>
            <person name="Katagiri S."/>
            <person name="Kikuta A."/>
            <person name="Kobayashi H."/>
            <person name="Kobayashi N."/>
            <person name="Machita K."/>
            <person name="Maehara T."/>
            <person name="Masukawa M."/>
            <person name="Mizubayashi T."/>
            <person name="Mukai Y."/>
            <person name="Nagasaki H."/>
            <person name="Nagata Y."/>
            <person name="Naito S."/>
            <person name="Nakashima M."/>
            <person name="Nakama Y."/>
            <person name="Nakamichi Y."/>
            <person name="Nakamura M."/>
            <person name="Meguro A."/>
            <person name="Negishi M."/>
            <person name="Ohta I."/>
            <person name="Ohta T."/>
            <person name="Okamoto M."/>
            <person name="Ono N."/>
            <person name="Saji S."/>
            <person name="Sakaguchi M."/>
            <person name="Sakai K."/>
            <person name="Shibata M."/>
            <person name="Shimokawa T."/>
            <person name="Song J."/>
            <person name="Takazaki Y."/>
            <person name="Terasawa K."/>
            <person name="Tsugane M."/>
            <person name="Tsuji K."/>
            <person name="Ueda S."/>
            <person name="Waki K."/>
            <person name="Yamagata H."/>
            <person name="Yamamoto M."/>
            <person name="Yamamoto S."/>
            <person name="Yamane H."/>
            <person name="Yoshiki S."/>
            <person name="Yoshihara R."/>
            <person name="Yukawa K."/>
            <person name="Zhong H."/>
            <person name="Yano M."/>
            <person name="Yuan Q."/>
            <person name="Ouyang S."/>
            <person name="Liu J."/>
            <person name="Jones K.M."/>
            <person name="Gansberger K."/>
            <person name="Moffat K."/>
            <person name="Hill J."/>
            <person name="Bera J."/>
            <person name="Fadrosh D."/>
            <person name="Jin S."/>
            <person name="Johri S."/>
            <person name="Kim M."/>
            <person name="Overton L."/>
            <person name="Reardon M."/>
            <person name="Tsitrin T."/>
            <person name="Vuong H."/>
            <person name="Weaver B."/>
            <person name="Ciecko A."/>
            <person name="Tallon L."/>
            <person name="Jackson J."/>
            <person name="Pai G."/>
            <person name="Aken S.V."/>
            <person name="Utterback T."/>
            <person name="Reidmuller S."/>
            <person name="Feldblyum T."/>
            <person name="Hsiao J."/>
            <person name="Zismann V."/>
            <person name="Iobst S."/>
            <person name="de Vazeille A.R."/>
            <person name="Buell C.R."/>
            <person name="Ying K."/>
            <person name="Li Y."/>
            <person name="Lu T."/>
            <person name="Huang Y."/>
            <person name="Zhao Q."/>
            <person name="Feng Q."/>
            <person name="Zhang L."/>
            <person name="Zhu J."/>
            <person name="Weng Q."/>
            <person name="Mu J."/>
            <person name="Lu Y."/>
            <person name="Fan D."/>
            <person name="Liu Y."/>
            <person name="Guan J."/>
            <person name="Zhang Y."/>
            <person name="Yu S."/>
            <person name="Liu X."/>
            <person name="Zhang Y."/>
            <person name="Hong G."/>
            <person name="Han B."/>
            <person name="Choisne N."/>
            <person name="Demange N."/>
            <person name="Orjeda G."/>
            <person name="Samain S."/>
            <person name="Cattolico L."/>
            <person name="Pelletier E."/>
            <person name="Couloux A."/>
            <person name="Segurens B."/>
            <person name="Wincker P."/>
            <person name="D'Hont A."/>
            <person name="Scarpelli C."/>
            <person name="Weissenbach J."/>
            <person name="Salanoubat M."/>
            <person name="Quetier F."/>
            <person name="Yu Y."/>
            <person name="Kim H.R."/>
            <person name="Rambo T."/>
            <person name="Currie J."/>
            <person name="Collura K."/>
            <person name="Luo M."/>
            <person name="Yang T."/>
            <person name="Ammiraju J.S.S."/>
            <person name="Engler F."/>
            <person name="Soderlund C."/>
            <person name="Wing R.A."/>
            <person name="Palmer L.E."/>
            <person name="de la Bastide M."/>
            <person name="Spiegel L."/>
            <person name="Nascimento L."/>
            <person name="Zutavern T."/>
            <person name="O'Shaughnessy A."/>
            <person name="Dike S."/>
            <person name="Dedhia N."/>
            <person name="Preston R."/>
            <person name="Balija V."/>
            <person name="McCombie W.R."/>
            <person name="Chow T."/>
            <person name="Chen H."/>
            <person name="Chung M."/>
            <person name="Chen C."/>
            <person name="Shaw J."/>
            <person name="Wu H."/>
            <person name="Hsiao K."/>
            <person name="Chao Y."/>
            <person name="Chu M."/>
            <person name="Cheng C."/>
            <person name="Hour A."/>
            <person name="Lee P."/>
            <person name="Lin S."/>
            <person name="Lin Y."/>
            <person name="Liou J."/>
            <person name="Liu S."/>
            <person name="Hsing Y."/>
            <person name="Raghuvanshi S."/>
            <person name="Mohanty A."/>
            <person name="Bharti A.K."/>
            <person name="Gaur A."/>
            <person name="Gupta V."/>
            <person name="Kumar D."/>
            <person name="Ravi V."/>
            <person name="Vij S."/>
            <person name="Kapur A."/>
            <person name="Khurana P."/>
            <person name="Khurana P."/>
            <person name="Khurana J.P."/>
            <person name="Tyagi A.K."/>
            <person name="Gaikwad K."/>
            <person name="Singh A."/>
            <person name="Dalal V."/>
            <person name="Srivastava S."/>
            <person name="Dixit A."/>
            <person name="Pal A.K."/>
            <person name="Ghazi I.A."/>
            <person name="Yadav M."/>
            <person name="Pandit A."/>
            <person name="Bhargava A."/>
            <person name="Sureshbabu K."/>
            <person name="Batra K."/>
            <person name="Sharma T.R."/>
            <person name="Mohapatra T."/>
            <person name="Singh N.K."/>
            <person name="Messing J."/>
            <person name="Nelson A.B."/>
            <person name="Fuks G."/>
            <person name="Kavchok S."/>
            <person name="Keizer G."/>
            <person name="Linton E."/>
            <person name="Llaca V."/>
            <person name="Song R."/>
            <person name="Tanyolac B."/>
            <person name="Young S."/>
            <person name="Ho-Il K."/>
            <person name="Hahn J.H."/>
            <person name="Sangsakoo G."/>
            <person name="Vanavichit A."/>
            <person name="de Mattos Luiz.A.T."/>
            <person name="Zimmer P.D."/>
            <person name="Malone G."/>
            <person name="Dellagostin O."/>
            <person name="de Oliveira A.C."/>
            <person name="Bevan M."/>
            <person name="Bancroft I."/>
            <person name="Minx P."/>
            <person name="Cordum H."/>
            <person name="Wilson R."/>
            <person name="Cheng Z."/>
            <person name="Jin W."/>
            <person name="Jiang J."/>
            <person name="Leong S.A."/>
            <person name="Iwama H."/>
            <person name="Gojobori T."/>
            <person name="Itoh T."/>
            <person name="Niimura Y."/>
            <person name="Fujii Y."/>
            <person name="Habara T."/>
            <person name="Sakai H."/>
            <person name="Sato Y."/>
            <person name="Wilson G."/>
            <person name="Kumar K."/>
            <person name="McCouch S."/>
            <person name="Juretic N."/>
            <person name="Hoen D."/>
            <person name="Wright S."/>
            <person name="Bruskiewich R."/>
            <person name="Bureau T."/>
            <person name="Miyao A."/>
            <person name="Hirochika H."/>
            <person name="Nishikawa T."/>
            <person name="Kadowaki K."/>
            <person name="Sugiura M."/>
            <person name="Burr B."/>
            <person name="Sasaki T."/>
        </authorList>
    </citation>
    <scope>NUCLEOTIDE SEQUENCE [LARGE SCALE GENOMIC DNA]</scope>
    <source>
        <strain evidence="4">cv. Nipponbare</strain>
    </source>
</reference>
<dbReference type="Proteomes" id="UP000000763">
    <property type="component" value="Chromosome 8"/>
</dbReference>
<dbReference type="KEGG" id="dosa:Os08g0486000"/>
<proteinExistence type="predicted"/>
<reference evidence="4" key="6">
    <citation type="journal article" date="2008" name="Nucleic Acids Res.">
        <title>The rice annotation project database (RAP-DB): 2008 update.</title>
        <authorList>
            <consortium name="The rice annotation project (RAP)"/>
        </authorList>
    </citation>
    <scope>GENOME REANNOTATION</scope>
    <source>
        <strain evidence="4">cv. Nipponbare</strain>
    </source>
</reference>
<feature type="region of interest" description="Disordered" evidence="1">
    <location>
        <begin position="1"/>
        <end position="50"/>
    </location>
</feature>
<reference evidence="3" key="5">
    <citation type="journal article" date="2008" name="Nucleic Acids Res.">
        <title>The Rice Annotation Project Database (RAP-DB): 2008 update.</title>
        <authorList>
            <consortium name="The Rice Annotation Project (RAP)"/>
            <person name="Tanaka T."/>
            <person name="Antonio B.A."/>
            <person name="Kikuchi S."/>
            <person name="Matsumoto T."/>
            <person name="Nagamura Y."/>
            <person name="Numa H."/>
            <person name="Sakai H."/>
            <person name="Wu J."/>
            <person name="Itoh T."/>
            <person name="Sasaki T."/>
            <person name="Aono R."/>
            <person name="Fujii Y."/>
            <person name="Habara T."/>
            <person name="Harada E."/>
            <person name="Kanno M."/>
            <person name="Kawahara Y."/>
            <person name="Kawashima H."/>
            <person name="Kubooka H."/>
            <person name="Matsuya A."/>
            <person name="Nakaoka H."/>
            <person name="Saichi N."/>
            <person name="Sanbonmatsu R."/>
            <person name="Sato Y."/>
            <person name="Shinso Y."/>
            <person name="Suzuki M."/>
            <person name="Takeda J."/>
            <person name="Tanino M."/>
            <person name="Todokoro F."/>
            <person name="Yamaguchi K."/>
            <person name="Yamamoto N."/>
            <person name="Yamasaki C."/>
            <person name="Imanishi T."/>
            <person name="Okido T."/>
            <person name="Tada M."/>
            <person name="Ikeo K."/>
            <person name="Tateno Y."/>
            <person name="Gojobori T."/>
            <person name="Lin Y.C."/>
            <person name="Wei F.J."/>
            <person name="Hsing Y.I."/>
            <person name="Zhao Q."/>
            <person name="Han B."/>
            <person name="Kramer M.R."/>
            <person name="McCombie R.W."/>
            <person name="Lonsdale D."/>
            <person name="O'Donovan C.C."/>
            <person name="Whitfield E.J."/>
            <person name="Apweiler R."/>
            <person name="Koyanagi K.O."/>
            <person name="Khurana J.P."/>
            <person name="Raghuvanshi S."/>
            <person name="Singh N.K."/>
            <person name="Tyagi A.K."/>
            <person name="Haberer G."/>
            <person name="Fujisawa M."/>
            <person name="Hosokawa S."/>
            <person name="Ito Y."/>
            <person name="Ikawa H."/>
            <person name="Shibata M."/>
            <person name="Yamamoto M."/>
            <person name="Bruskiewich R.M."/>
            <person name="Hoen D.R."/>
            <person name="Bureau TE."/>
            <person name="Namiki N."/>
            <person name="Ohyanagi H."/>
            <person name="Sakai Y."/>
            <person name="Nobushima S."/>
            <person name="Sakata K."/>
            <person name="Barrero R.A."/>
            <person name="Sato Y."/>
            <person name="Souvorov A."/>
            <person name="Smith-White B."/>
            <person name="Tatusova T."/>
            <person name="An S."/>
            <person name="An G."/>
            <person name="OOta S."/>
            <person name="Fuks G."/>
            <person name="Messing J."/>
            <person name="Christie K.R."/>
            <person name="Lieberherr D."/>
            <person name="Kim H."/>
            <person name="Zuccolo A."/>
            <person name="Wing R.A."/>
            <person name="Nobuta K."/>
            <person name="Green P.J."/>
            <person name="Lu C."/>
            <person name="Meyers BC."/>
            <person name="Chaparro C."/>
            <person name="Piegu B."/>
            <person name="Panaud O."/>
            <person name="Echeverria M."/>
        </authorList>
    </citation>
    <scope>NUCLEOTIDE SEQUENCE</scope>
</reference>
<reference evidence="3" key="3">
    <citation type="journal article" date="2006" name="Nucleic Acids Res.">
        <title>The Rice Annotation Project Database (RAP-DB): hub for Oryza sativa ssp. japonica genome information.</title>
        <authorList>
            <person name="Ohyanagi H."/>
            <person name="Tanaka T."/>
            <person name="Sakai H."/>
            <person name="Shigemoto Y."/>
            <person name="Yamaguchi K."/>
            <person name="Habara T."/>
            <person name="Fujii Y."/>
            <person name="Antonio B.A."/>
            <person name="Nagamura Y."/>
            <person name="Imanishi T."/>
            <person name="Ikeo K."/>
            <person name="Itoh T."/>
            <person name="Gojobori T."/>
            <person name="Sasaki T."/>
        </authorList>
    </citation>
    <scope>NUCLEOTIDE SEQUENCE</scope>
</reference>
<dbReference type="EMBL" id="AP004376">
    <property type="protein sequence ID" value="BAD09317.1"/>
    <property type="molecule type" value="Genomic_DNA"/>
</dbReference>
<reference evidence="3" key="7">
    <citation type="submission" date="2012-08" db="EMBL/GenBank/DDBJ databases">
        <title>Oryza sativa nipponbare(GA3) genomic DNA, chromosome 8.</title>
        <authorList>
            <consortium name="IRGSP(International Rice Genome Sequencing Project)"/>
        </authorList>
    </citation>
    <scope>NUCLEOTIDE SEQUENCE</scope>
</reference>
<sequence length="50" mass="5250">MPPTPAAPSFLVAPSSLCGSPVARPLESWRRRPSPAMGPRHRRVSGGDGV</sequence>
<name>Q6ZDR9_ORYSJ</name>
<evidence type="ECO:0000313" key="2">
    <source>
        <dbReference type="EMBL" id="BAD09317.1"/>
    </source>
</evidence>
<reference evidence="2" key="1">
    <citation type="submission" date="2001-11" db="EMBL/GenBank/DDBJ databases">
        <title>Oryza sativa nipponbare(GA3) genomic DNA, chromosome 8, PAC clone:P0481F05.</title>
        <authorList>
            <person name="Sasaki T."/>
            <person name="Matsumoto T."/>
            <person name="Yamamoto K."/>
        </authorList>
    </citation>
    <scope>NUCLEOTIDE SEQUENCE</scope>
</reference>
<reference evidence="3" key="8">
    <citation type="submission" date="2012-08" db="EMBL/GenBank/DDBJ databases">
        <title>The Second Rice Annotation Project Meeting (RAP2).</title>
        <authorList>
            <consortium name="The Rice Annotation Project (RAP)"/>
        </authorList>
    </citation>
    <scope>NUCLEOTIDE SEQUENCE</scope>
</reference>